<accession>A0A427XVS5</accession>
<evidence type="ECO:0000313" key="2">
    <source>
        <dbReference type="EMBL" id="RSH82998.1"/>
    </source>
</evidence>
<reference evidence="2 3" key="1">
    <citation type="submission" date="2018-11" db="EMBL/GenBank/DDBJ databases">
        <title>Genome sequence of Saitozyma podzolica DSM 27192.</title>
        <authorList>
            <person name="Aliyu H."/>
            <person name="Gorte O."/>
            <person name="Ochsenreither K."/>
        </authorList>
    </citation>
    <scope>NUCLEOTIDE SEQUENCE [LARGE SCALE GENOMIC DNA]</scope>
    <source>
        <strain evidence="2 3">DSM 27192</strain>
    </source>
</reference>
<protein>
    <recommendedName>
        <fullName evidence="4">Ubiquitin 3 binding protein But2 C-terminal domain-containing protein</fullName>
    </recommendedName>
</protein>
<dbReference type="AlphaFoldDB" id="A0A427XVS5"/>
<keyword evidence="1" id="KW-0732">Signal</keyword>
<evidence type="ECO:0000313" key="3">
    <source>
        <dbReference type="Proteomes" id="UP000279259"/>
    </source>
</evidence>
<comment type="caution">
    <text evidence="2">The sequence shown here is derived from an EMBL/GenBank/DDBJ whole genome shotgun (WGS) entry which is preliminary data.</text>
</comment>
<dbReference type="Proteomes" id="UP000279259">
    <property type="component" value="Unassembled WGS sequence"/>
</dbReference>
<evidence type="ECO:0000256" key="1">
    <source>
        <dbReference type="SAM" id="SignalP"/>
    </source>
</evidence>
<name>A0A427XVS5_9TREE</name>
<feature type="signal peptide" evidence="1">
    <location>
        <begin position="1"/>
        <end position="20"/>
    </location>
</feature>
<dbReference type="EMBL" id="RSCD01000025">
    <property type="protein sequence ID" value="RSH82998.1"/>
    <property type="molecule type" value="Genomic_DNA"/>
</dbReference>
<proteinExistence type="predicted"/>
<organism evidence="2 3">
    <name type="scientific">Saitozyma podzolica</name>
    <dbReference type="NCBI Taxonomy" id="1890683"/>
    <lineage>
        <taxon>Eukaryota</taxon>
        <taxon>Fungi</taxon>
        <taxon>Dikarya</taxon>
        <taxon>Basidiomycota</taxon>
        <taxon>Agaricomycotina</taxon>
        <taxon>Tremellomycetes</taxon>
        <taxon>Tremellales</taxon>
        <taxon>Trimorphomycetaceae</taxon>
        <taxon>Saitozyma</taxon>
    </lineage>
</organism>
<sequence length="186" mass="19745">MTRLLALLCFLVLGLPTLRATVQERASLHYVQGNPMRMVTGQDQTFFTVTFSGTLAGIGNQPLTATRTLGGTATSQCQNPGGNVAPGQMVPVPDLRSLPFTTNPATFSVADLPRNGGCKPKWTPINTVVKRKSIDLKVKQGGITPDCFYSPGGSITPGTYTLTCSPSQPLSVIQLSYPPEFSSGQL</sequence>
<feature type="chain" id="PRO_5019080070" description="Ubiquitin 3 binding protein But2 C-terminal domain-containing protein" evidence="1">
    <location>
        <begin position="21"/>
        <end position="186"/>
    </location>
</feature>
<evidence type="ECO:0008006" key="4">
    <source>
        <dbReference type="Google" id="ProtNLM"/>
    </source>
</evidence>
<keyword evidence="3" id="KW-1185">Reference proteome</keyword>
<gene>
    <name evidence="2" type="ORF">EHS25_005708</name>
</gene>